<dbReference type="InterPro" id="IPR002213">
    <property type="entry name" value="UDP_glucos_trans"/>
</dbReference>
<evidence type="ECO:0000256" key="1">
    <source>
        <dbReference type="ARBA" id="ARBA00009995"/>
    </source>
</evidence>
<dbReference type="Gene3D" id="3.40.50.2000">
    <property type="entry name" value="Glycogen Phosphorylase B"/>
    <property type="match status" value="2"/>
</dbReference>
<dbReference type="FunFam" id="3.40.50.2000:FF:000088">
    <property type="entry name" value="Glycosyltransferase"/>
    <property type="match status" value="1"/>
</dbReference>
<keyword evidence="4" id="KW-0732">Signal</keyword>
<dbReference type="AlphaFoldDB" id="A0AAP0WZG8"/>
<name>A0AAP0WZG8_LIQFO</name>
<comment type="caution">
    <text evidence="5">The sequence shown here is derived from an EMBL/GenBank/DDBJ whole genome shotgun (WGS) entry which is preliminary data.</text>
</comment>
<keyword evidence="3" id="KW-0808">Transferase</keyword>
<dbReference type="EMBL" id="JBBPBK010000008">
    <property type="protein sequence ID" value="KAK9280615.1"/>
    <property type="molecule type" value="Genomic_DNA"/>
</dbReference>
<dbReference type="SUPFAM" id="SSF53756">
    <property type="entry name" value="UDP-Glycosyltransferase/glycogen phosphorylase"/>
    <property type="match status" value="1"/>
</dbReference>
<dbReference type="PANTHER" id="PTHR48049:SF57">
    <property type="entry name" value="UDP-GLYCOSYLTRANSFERASE 91C1-LIKE"/>
    <property type="match status" value="1"/>
</dbReference>
<evidence type="ECO:0000256" key="4">
    <source>
        <dbReference type="SAM" id="SignalP"/>
    </source>
</evidence>
<gene>
    <name evidence="5" type="ORF">L1049_014310</name>
</gene>
<proteinExistence type="inferred from homology"/>
<reference evidence="5 6" key="1">
    <citation type="journal article" date="2024" name="Plant J.">
        <title>Genome sequences and population genomics reveal climatic adaptation and genomic divergence between two closely related sweetgum species.</title>
        <authorList>
            <person name="Xu W.Q."/>
            <person name="Ren C.Q."/>
            <person name="Zhang X.Y."/>
            <person name="Comes H.P."/>
            <person name="Liu X.H."/>
            <person name="Li Y.G."/>
            <person name="Kettle C.J."/>
            <person name="Jalonen R."/>
            <person name="Gaisberger H."/>
            <person name="Ma Y.Z."/>
            <person name="Qiu Y.X."/>
        </authorList>
    </citation>
    <scope>NUCLEOTIDE SEQUENCE [LARGE SCALE GENOMIC DNA]</scope>
    <source>
        <strain evidence="5">Hangzhou</strain>
    </source>
</reference>
<dbReference type="GO" id="GO:0035251">
    <property type="term" value="F:UDP-glucosyltransferase activity"/>
    <property type="evidence" value="ECO:0007669"/>
    <property type="project" value="InterPro"/>
</dbReference>
<keyword evidence="6" id="KW-1185">Reference proteome</keyword>
<keyword evidence="2" id="KW-0328">Glycosyltransferase</keyword>
<evidence type="ECO:0008006" key="7">
    <source>
        <dbReference type="Google" id="ProtNLM"/>
    </source>
</evidence>
<organism evidence="5 6">
    <name type="scientific">Liquidambar formosana</name>
    <name type="common">Formosan gum</name>
    <dbReference type="NCBI Taxonomy" id="63359"/>
    <lineage>
        <taxon>Eukaryota</taxon>
        <taxon>Viridiplantae</taxon>
        <taxon>Streptophyta</taxon>
        <taxon>Embryophyta</taxon>
        <taxon>Tracheophyta</taxon>
        <taxon>Spermatophyta</taxon>
        <taxon>Magnoliopsida</taxon>
        <taxon>eudicotyledons</taxon>
        <taxon>Gunneridae</taxon>
        <taxon>Pentapetalae</taxon>
        <taxon>Saxifragales</taxon>
        <taxon>Altingiaceae</taxon>
        <taxon>Liquidambar</taxon>
    </lineage>
</organism>
<dbReference type="CDD" id="cd03784">
    <property type="entry name" value="GT1_Gtf-like"/>
    <property type="match status" value="1"/>
</dbReference>
<comment type="similarity">
    <text evidence="1">Belongs to the UDP-glycosyltransferase family.</text>
</comment>
<dbReference type="PANTHER" id="PTHR48049">
    <property type="entry name" value="GLYCOSYLTRANSFERASE"/>
    <property type="match status" value="1"/>
</dbReference>
<evidence type="ECO:0000313" key="5">
    <source>
        <dbReference type="EMBL" id="KAK9280615.1"/>
    </source>
</evidence>
<dbReference type="Proteomes" id="UP001415857">
    <property type="component" value="Unassembled WGS sequence"/>
</dbReference>
<dbReference type="InterPro" id="IPR050481">
    <property type="entry name" value="UDP-glycosyltransf_plant"/>
</dbReference>
<evidence type="ECO:0000313" key="6">
    <source>
        <dbReference type="Proteomes" id="UP001415857"/>
    </source>
</evidence>
<dbReference type="FunFam" id="3.40.50.2000:FF:000037">
    <property type="entry name" value="Glycosyltransferase"/>
    <property type="match status" value="1"/>
</dbReference>
<dbReference type="Pfam" id="PF00201">
    <property type="entry name" value="UDPGT"/>
    <property type="match status" value="1"/>
</dbReference>
<evidence type="ECO:0000256" key="2">
    <source>
        <dbReference type="ARBA" id="ARBA00022676"/>
    </source>
</evidence>
<protein>
    <recommendedName>
        <fullName evidence="7">UDP-rhamnose:rhamnosyltransferase 1</fullName>
    </recommendedName>
</protein>
<feature type="signal peptide" evidence="4">
    <location>
        <begin position="1"/>
        <end position="16"/>
    </location>
</feature>
<accession>A0AAP0WZG8</accession>
<feature type="chain" id="PRO_5042843278" description="UDP-rhamnose:rhamnosyltransferase 1" evidence="4">
    <location>
        <begin position="17"/>
        <end position="469"/>
    </location>
</feature>
<evidence type="ECO:0000256" key="3">
    <source>
        <dbReference type="ARBA" id="ARBA00022679"/>
    </source>
</evidence>
<sequence length="469" mass="52278">MACNLHVAMFPWSAFGHMVPFLQLSIALAKAGVHVSFISTPKNIQRLPKIPPNLSPLIDLVELPLPIVDNLPEGAEATVDISFEKTQYLKTAYDLLQQPFKQFVADQSPDWIIIDFSPHWAVEIAREYQIPLLYFSVYSAATFVFIGPPNYLIGDRQRKIWPSPESMTSSPEWVDFPSSVVFRGYEARGFHPGFFGENASGTTDAERITKVMLACQAMAIRGCNEFEGDYLNLEEKIMGKPVIPVGLLPPEKPKEREISDASWSKTFDWLDEQKPKSVVFVGFGSECKLTKDQVYEIAHGLELSELPFLWAIRKPSWAIEDIDALPSGFANRTAGKGVVSIGWAPQLEILAHPSIGGSLCHSGWGSVIETLQYGHCLVVLPFIFDQGLNARLLVEKGLAVEIDRSEDGSFSRDDIAKSLRLAMVSKEGERLRNSAREASKIFGDVKLHQDYIGGFVDYLRNGVTKRKLS</sequence>